<dbReference type="AlphaFoldDB" id="A0A225DTT3"/>
<evidence type="ECO:0000313" key="1">
    <source>
        <dbReference type="EMBL" id="OWK44453.1"/>
    </source>
</evidence>
<sequence length="108" mass="12560">MTAAPTHDEIPYPGEATVLRDFVDWFARRARKVAFDHAEVADRAEVLLSRFPFDRRTRTSIRCLARQNRRAAWQHLILAARAERLLRDRTGAEFDDVFAVPDRPSVKR</sequence>
<proteinExistence type="predicted"/>
<evidence type="ECO:0000313" key="2">
    <source>
        <dbReference type="Proteomes" id="UP000214646"/>
    </source>
</evidence>
<organism evidence="1 2">
    <name type="scientific">Fimbriiglobus ruber</name>
    <dbReference type="NCBI Taxonomy" id="1908690"/>
    <lineage>
        <taxon>Bacteria</taxon>
        <taxon>Pseudomonadati</taxon>
        <taxon>Planctomycetota</taxon>
        <taxon>Planctomycetia</taxon>
        <taxon>Gemmatales</taxon>
        <taxon>Gemmataceae</taxon>
        <taxon>Fimbriiglobus</taxon>
    </lineage>
</organism>
<dbReference type="Proteomes" id="UP000214646">
    <property type="component" value="Unassembled WGS sequence"/>
</dbReference>
<reference evidence="2" key="1">
    <citation type="submission" date="2017-06" db="EMBL/GenBank/DDBJ databases">
        <title>Genome analysis of Fimbriiglobus ruber SP5, the first member of the order Planctomycetales with confirmed chitinolytic capability.</title>
        <authorList>
            <person name="Ravin N.V."/>
            <person name="Rakitin A.L."/>
            <person name="Ivanova A.A."/>
            <person name="Beletsky A.V."/>
            <person name="Kulichevskaya I.S."/>
            <person name="Mardanov A.V."/>
            <person name="Dedysh S.N."/>
        </authorList>
    </citation>
    <scope>NUCLEOTIDE SEQUENCE [LARGE SCALE GENOMIC DNA]</scope>
    <source>
        <strain evidence="2">SP5</strain>
    </source>
</reference>
<name>A0A225DTT3_9BACT</name>
<accession>A0A225DTT3</accession>
<gene>
    <name evidence="1" type="ORF">FRUB_02385</name>
</gene>
<comment type="caution">
    <text evidence="1">The sequence shown here is derived from an EMBL/GenBank/DDBJ whole genome shotgun (WGS) entry which is preliminary data.</text>
</comment>
<dbReference type="RefSeq" id="WP_088253721.1">
    <property type="nucleotide sequence ID" value="NZ_NIDE01000003.1"/>
</dbReference>
<keyword evidence="2" id="KW-1185">Reference proteome</keyword>
<dbReference type="EMBL" id="NIDE01000003">
    <property type="protein sequence ID" value="OWK44453.1"/>
    <property type="molecule type" value="Genomic_DNA"/>
</dbReference>
<protein>
    <submittedName>
        <fullName evidence="1">Uncharacterized protein</fullName>
    </submittedName>
</protein>